<accession>A0A516GYE2</accession>
<feature type="transmembrane region" description="Helical" evidence="1">
    <location>
        <begin position="12"/>
        <end position="32"/>
    </location>
</feature>
<keyword evidence="1" id="KW-0812">Transmembrane</keyword>
<sequence length="141" mass="14490">MISNARSATILRIDAALCAACGLPGLIAPTWLAGFLLPGQETVLGFATPTLLWELGILLVAYAGLLLLASVRPALDRPVLAITAIADAGWVIGTFVLVAAFPASFSAWGMVALAVVALDTALIGLWKLRLLRSGPGTALAV</sequence>
<proteinExistence type="predicted"/>
<evidence type="ECO:0000313" key="2">
    <source>
        <dbReference type="EMBL" id="QDO96515.1"/>
    </source>
</evidence>
<dbReference type="RefSeq" id="WP_144067496.1">
    <property type="nucleotide sequence ID" value="NZ_CP041636.1"/>
</dbReference>
<gene>
    <name evidence="2" type="ORF">FNB15_04160</name>
</gene>
<feature type="transmembrane region" description="Helical" evidence="1">
    <location>
        <begin position="78"/>
        <end position="101"/>
    </location>
</feature>
<evidence type="ECO:0000256" key="1">
    <source>
        <dbReference type="SAM" id="Phobius"/>
    </source>
</evidence>
<feature type="transmembrane region" description="Helical" evidence="1">
    <location>
        <begin position="52"/>
        <end position="71"/>
    </location>
</feature>
<dbReference type="AlphaFoldDB" id="A0A516GYE2"/>
<name>A0A516GYE2_9PROT</name>
<reference evidence="2 3" key="1">
    <citation type="submission" date="2019-07" db="EMBL/GenBank/DDBJ databases">
        <title>Genome sequencing for Ferrovibrio sp. K5.</title>
        <authorList>
            <person name="Park S.-J."/>
        </authorList>
    </citation>
    <scope>NUCLEOTIDE SEQUENCE [LARGE SCALE GENOMIC DNA]</scope>
    <source>
        <strain evidence="2 3">K5</strain>
    </source>
</reference>
<dbReference type="Proteomes" id="UP000317496">
    <property type="component" value="Chromosome"/>
</dbReference>
<dbReference type="EMBL" id="CP041636">
    <property type="protein sequence ID" value="QDO96515.1"/>
    <property type="molecule type" value="Genomic_DNA"/>
</dbReference>
<evidence type="ECO:0000313" key="3">
    <source>
        <dbReference type="Proteomes" id="UP000317496"/>
    </source>
</evidence>
<dbReference type="KEGG" id="fer:FNB15_04160"/>
<feature type="transmembrane region" description="Helical" evidence="1">
    <location>
        <begin position="107"/>
        <end position="126"/>
    </location>
</feature>
<protein>
    <submittedName>
        <fullName evidence="2">Uncharacterized protein</fullName>
    </submittedName>
</protein>
<organism evidence="2 3">
    <name type="scientific">Ferrovibrio terrae</name>
    <dbReference type="NCBI Taxonomy" id="2594003"/>
    <lineage>
        <taxon>Bacteria</taxon>
        <taxon>Pseudomonadati</taxon>
        <taxon>Pseudomonadota</taxon>
        <taxon>Alphaproteobacteria</taxon>
        <taxon>Rhodospirillales</taxon>
        <taxon>Rhodospirillaceae</taxon>
        <taxon>Ferrovibrio</taxon>
    </lineage>
</organism>
<keyword evidence="1" id="KW-0472">Membrane</keyword>
<keyword evidence="1" id="KW-1133">Transmembrane helix</keyword>
<keyword evidence="3" id="KW-1185">Reference proteome</keyword>